<evidence type="ECO:0000256" key="6">
    <source>
        <dbReference type="ARBA" id="ARBA00023136"/>
    </source>
</evidence>
<evidence type="ECO:0000256" key="4">
    <source>
        <dbReference type="ARBA" id="ARBA00022692"/>
    </source>
</evidence>
<evidence type="ECO:0000256" key="7">
    <source>
        <dbReference type="SAM" id="Phobius"/>
    </source>
</evidence>
<evidence type="ECO:0000313" key="8">
    <source>
        <dbReference type="EMBL" id="SEQ91357.1"/>
    </source>
</evidence>
<gene>
    <name evidence="8" type="ORF">SAMN05216522_108112</name>
</gene>
<evidence type="ECO:0000256" key="1">
    <source>
        <dbReference type="ARBA" id="ARBA00004651"/>
    </source>
</evidence>
<comment type="similarity">
    <text evidence="2">Belongs to the Rht family.</text>
</comment>
<dbReference type="InterPro" id="IPR004778">
    <property type="entry name" value="Homoserine/Threonine_efflux"/>
</dbReference>
<evidence type="ECO:0000256" key="2">
    <source>
        <dbReference type="ARBA" id="ARBA00007928"/>
    </source>
</evidence>
<dbReference type="Pfam" id="PF01810">
    <property type="entry name" value="LysE"/>
    <property type="match status" value="1"/>
</dbReference>
<feature type="transmembrane region" description="Helical" evidence="7">
    <location>
        <begin position="38"/>
        <end position="63"/>
    </location>
</feature>
<evidence type="ECO:0000313" key="9">
    <source>
        <dbReference type="Proteomes" id="UP000242515"/>
    </source>
</evidence>
<keyword evidence="5 7" id="KW-1133">Transmembrane helix</keyword>
<dbReference type="GO" id="GO:0005886">
    <property type="term" value="C:plasma membrane"/>
    <property type="evidence" value="ECO:0007669"/>
    <property type="project" value="UniProtKB-SubCell"/>
</dbReference>
<evidence type="ECO:0000256" key="3">
    <source>
        <dbReference type="ARBA" id="ARBA00022475"/>
    </source>
</evidence>
<dbReference type="PANTHER" id="PTHR30086">
    <property type="entry name" value="ARGININE EXPORTER PROTEIN ARGO"/>
    <property type="match status" value="1"/>
</dbReference>
<feature type="transmembrane region" description="Helical" evidence="7">
    <location>
        <begin position="183"/>
        <end position="204"/>
    </location>
</feature>
<feature type="transmembrane region" description="Helical" evidence="7">
    <location>
        <begin position="152"/>
        <end position="176"/>
    </location>
</feature>
<dbReference type="OrthoDB" id="581870at2"/>
<evidence type="ECO:0000256" key="5">
    <source>
        <dbReference type="ARBA" id="ARBA00022989"/>
    </source>
</evidence>
<dbReference type="AlphaFoldDB" id="A0A1H9JX25"/>
<dbReference type="PANTHER" id="PTHR30086:SF19">
    <property type="entry name" value="THREONINE EFFLUX PROTEIN"/>
    <property type="match status" value="1"/>
</dbReference>
<dbReference type="RefSeq" id="WP_092676711.1">
    <property type="nucleotide sequence ID" value="NZ_FOGC01000008.1"/>
</dbReference>
<dbReference type="GO" id="GO:0015171">
    <property type="term" value="F:amino acid transmembrane transporter activity"/>
    <property type="evidence" value="ECO:0007669"/>
    <property type="project" value="TreeGrafter"/>
</dbReference>
<keyword evidence="9" id="KW-1185">Reference proteome</keyword>
<dbReference type="Proteomes" id="UP000242515">
    <property type="component" value="Unassembled WGS sequence"/>
</dbReference>
<organism evidence="8 9">
    <name type="scientific">Rosenbergiella nectarea</name>
    <dbReference type="NCBI Taxonomy" id="988801"/>
    <lineage>
        <taxon>Bacteria</taxon>
        <taxon>Pseudomonadati</taxon>
        <taxon>Pseudomonadota</taxon>
        <taxon>Gammaproteobacteria</taxon>
        <taxon>Enterobacterales</taxon>
        <taxon>Erwiniaceae</taxon>
        <taxon>Rosenbergiella</taxon>
    </lineage>
</organism>
<feature type="transmembrane region" description="Helical" evidence="7">
    <location>
        <begin position="6"/>
        <end position="26"/>
    </location>
</feature>
<accession>A0A1H9JX25</accession>
<name>A0A1H9JX25_9GAMM</name>
<dbReference type="NCBIfam" id="NF007591">
    <property type="entry name" value="PRK10229.1"/>
    <property type="match status" value="1"/>
</dbReference>
<keyword evidence="6 7" id="KW-0472">Membrane</keyword>
<feature type="transmembrane region" description="Helical" evidence="7">
    <location>
        <begin position="119"/>
        <end position="140"/>
    </location>
</feature>
<protein>
    <submittedName>
        <fullName evidence="8">Threonine efflux protein</fullName>
    </submittedName>
</protein>
<dbReference type="InterPro" id="IPR001123">
    <property type="entry name" value="LeuE-type"/>
</dbReference>
<keyword evidence="4 7" id="KW-0812">Transmembrane</keyword>
<reference evidence="9" key="1">
    <citation type="submission" date="2016-10" db="EMBL/GenBank/DDBJ databases">
        <authorList>
            <person name="Varghese N."/>
            <person name="Submissions S."/>
        </authorList>
    </citation>
    <scope>NUCLEOTIDE SEQUENCE [LARGE SCALE GENOMIC DNA]</scope>
    <source>
        <strain evidence="9">8N4</strain>
    </source>
</reference>
<dbReference type="EMBL" id="FOGC01000008">
    <property type="protein sequence ID" value="SEQ91357.1"/>
    <property type="molecule type" value="Genomic_DNA"/>
</dbReference>
<dbReference type="NCBIfam" id="TIGR00949">
    <property type="entry name" value="2A76"/>
    <property type="match status" value="1"/>
</dbReference>
<feature type="transmembrane region" description="Helical" evidence="7">
    <location>
        <begin position="69"/>
        <end position="87"/>
    </location>
</feature>
<sequence>MISLFITVAVVQIVALASPGPDFFFISQTAASQSRRDAFKGVTGITLAVAIWAAVALLGLNLILKQMAWLHQLILLAGGAYLMWMGIQMIKSARQPQPVGAEITPVTTLRKKNIFLRGLLTNLSNPKAIIYFGSIFSLIVGDDVSSATRTAIFILIVAETLVWFSLVATLFSLPWVKAKYQKLAKWIDGIAGTLFVAFGLHLIFSR</sequence>
<proteinExistence type="inferred from homology"/>
<keyword evidence="3" id="KW-1003">Cell membrane</keyword>
<comment type="subcellular location">
    <subcellularLocation>
        <location evidence="1">Cell membrane</location>
        <topology evidence="1">Multi-pass membrane protein</topology>
    </subcellularLocation>
</comment>
<dbReference type="STRING" id="988801.SAMN05216522_108112"/>